<keyword evidence="2" id="KW-1185">Reference proteome</keyword>
<reference evidence="1 2" key="1">
    <citation type="journal article" date="2014" name="Int. J. Syst. Evol. Microbiol.">
        <title>Complete genome sequence of Corynebacterium casei LMG S-19264T (=DSM 44701T), isolated from a smear-ripened cheese.</title>
        <authorList>
            <consortium name="US DOE Joint Genome Institute (JGI-PGF)"/>
            <person name="Walter F."/>
            <person name="Albersmeier A."/>
            <person name="Kalinowski J."/>
            <person name="Ruckert C."/>
        </authorList>
    </citation>
    <scope>NUCLEOTIDE SEQUENCE [LARGE SCALE GENOMIC DNA]</scope>
    <source>
        <strain evidence="1 2">KCTC 19473</strain>
    </source>
</reference>
<evidence type="ECO:0000313" key="2">
    <source>
        <dbReference type="Proteomes" id="UP000654947"/>
    </source>
</evidence>
<proteinExistence type="predicted"/>
<protein>
    <recommendedName>
        <fullName evidence="3">XRE family transcriptional regulator</fullName>
    </recommendedName>
</protein>
<gene>
    <name evidence="1" type="ORF">GCM10007147_40190</name>
</gene>
<dbReference type="EMBL" id="BMXL01000030">
    <property type="protein sequence ID" value="GHD34493.1"/>
    <property type="molecule type" value="Genomic_DNA"/>
</dbReference>
<sequence>MARAVAARDAAAVLVYLWREVGLSRRDLAQLCDVDPSTVTRAVNGQGGLSNPRRAAEVLERLGAPQSRHPVAPAPEPSGLQELLGDHASDQTIARLEHHVTELATAYVSQHHTQLTGPLHQAREHALDLLRRGTRPRHTRDLLVLLGTVELLLGYAAHDAGQSATARAHLADADTCATHAEHRSLLSWVAGTRALVADRHSTSEATELATRAQALTHGPHSWVRVSAITARAAARRGDAPAAQAGLEHLLTASPNALSADPDSEDLSVRHGGLFVFSPAKASYYAGATLALLGDADGALAYASTAVQTYEAGPASHRSYGDLTLAQVDVITAHLMRGDPAGTHEAITHLERIAQSSPGHIHQLQQALRTCRDVVANSPLSSVEKRQLTRALNRVGVRWHT</sequence>
<dbReference type="Gene3D" id="1.25.40.10">
    <property type="entry name" value="Tetratricopeptide repeat domain"/>
    <property type="match status" value="1"/>
</dbReference>
<evidence type="ECO:0000313" key="1">
    <source>
        <dbReference type="EMBL" id="GHD34493.1"/>
    </source>
</evidence>
<dbReference type="Proteomes" id="UP000654947">
    <property type="component" value="Unassembled WGS sequence"/>
</dbReference>
<organism evidence="1 2">
    <name type="scientific">Nocardiopsis kunsanensis</name>
    <dbReference type="NCBI Taxonomy" id="141693"/>
    <lineage>
        <taxon>Bacteria</taxon>
        <taxon>Bacillati</taxon>
        <taxon>Actinomycetota</taxon>
        <taxon>Actinomycetes</taxon>
        <taxon>Streptosporangiales</taxon>
        <taxon>Nocardiopsidaceae</taxon>
        <taxon>Nocardiopsis</taxon>
    </lineage>
</organism>
<evidence type="ECO:0008006" key="3">
    <source>
        <dbReference type="Google" id="ProtNLM"/>
    </source>
</evidence>
<comment type="caution">
    <text evidence="1">The sequence shown here is derived from an EMBL/GenBank/DDBJ whole genome shotgun (WGS) entry which is preliminary data.</text>
</comment>
<dbReference type="InterPro" id="IPR001387">
    <property type="entry name" value="Cro/C1-type_HTH"/>
</dbReference>
<accession>A0A918XJ98</accession>
<dbReference type="InterPro" id="IPR011990">
    <property type="entry name" value="TPR-like_helical_dom_sf"/>
</dbReference>
<name>A0A918XJ98_9ACTN</name>
<dbReference type="AlphaFoldDB" id="A0A918XJ98"/>
<dbReference type="CDD" id="cd00093">
    <property type="entry name" value="HTH_XRE"/>
    <property type="match status" value="1"/>
</dbReference>